<dbReference type="AlphaFoldDB" id="A0A2T9YEV8"/>
<name>A0A2T9YEV8_9FUNG</name>
<evidence type="ECO:0000256" key="1">
    <source>
        <dbReference type="SAM" id="MobiDB-lite"/>
    </source>
</evidence>
<evidence type="ECO:0000313" key="2">
    <source>
        <dbReference type="EMBL" id="PVU90866.1"/>
    </source>
</evidence>
<comment type="caution">
    <text evidence="2">The sequence shown here is derived from an EMBL/GenBank/DDBJ whole genome shotgun (WGS) entry which is preliminary data.</text>
</comment>
<protein>
    <submittedName>
        <fullName evidence="2">Uncharacterized protein</fullName>
    </submittedName>
</protein>
<keyword evidence="3" id="KW-1185">Reference proteome</keyword>
<dbReference type="OrthoDB" id="5706130at2759"/>
<dbReference type="Proteomes" id="UP000245609">
    <property type="component" value="Unassembled WGS sequence"/>
</dbReference>
<dbReference type="STRING" id="133381.A0A2T9YEV8"/>
<dbReference type="EMBL" id="MBFS01002921">
    <property type="protein sequence ID" value="PVU90866.1"/>
    <property type="molecule type" value="Genomic_DNA"/>
</dbReference>
<accession>A0A2T9YEV8</accession>
<proteinExistence type="predicted"/>
<organism evidence="2 3">
    <name type="scientific">Smittium megazygosporum</name>
    <dbReference type="NCBI Taxonomy" id="133381"/>
    <lineage>
        <taxon>Eukaryota</taxon>
        <taxon>Fungi</taxon>
        <taxon>Fungi incertae sedis</taxon>
        <taxon>Zoopagomycota</taxon>
        <taxon>Kickxellomycotina</taxon>
        <taxon>Harpellomycetes</taxon>
        <taxon>Harpellales</taxon>
        <taxon>Legeriomycetaceae</taxon>
        <taxon>Smittium</taxon>
    </lineage>
</organism>
<feature type="compositionally biased region" description="Basic and acidic residues" evidence="1">
    <location>
        <begin position="1"/>
        <end position="10"/>
    </location>
</feature>
<feature type="compositionally biased region" description="Low complexity" evidence="1">
    <location>
        <begin position="12"/>
        <end position="21"/>
    </location>
</feature>
<reference evidence="2 3" key="1">
    <citation type="journal article" date="2018" name="MBio">
        <title>Comparative Genomics Reveals the Core Gene Toolbox for the Fungus-Insect Symbiosis.</title>
        <authorList>
            <person name="Wang Y."/>
            <person name="Stata M."/>
            <person name="Wang W."/>
            <person name="Stajich J.E."/>
            <person name="White M.M."/>
            <person name="Moncalvo J.M."/>
        </authorList>
    </citation>
    <scope>NUCLEOTIDE SEQUENCE [LARGE SCALE GENOMIC DNA]</scope>
    <source>
        <strain evidence="2 3">SC-DP-2</strain>
    </source>
</reference>
<sequence>MISGRSKDFGRSTTSTTSNNSDSGSKKWKIAFLGDQKLESHSIENQRLVLKDQGFSDLAINIIVSNKQSQKQKPHYFGVQRSFSDLRTFKNISNTVSGPEIVNFPLELYTLYKLKPSTLKAYKVSHFAIV</sequence>
<feature type="region of interest" description="Disordered" evidence="1">
    <location>
        <begin position="1"/>
        <end position="26"/>
    </location>
</feature>
<evidence type="ECO:0000313" key="3">
    <source>
        <dbReference type="Proteomes" id="UP000245609"/>
    </source>
</evidence>
<gene>
    <name evidence="2" type="ORF">BB560_006172</name>
</gene>